<protein>
    <submittedName>
        <fullName evidence="2">Uncharacterized protein</fullName>
    </submittedName>
</protein>
<evidence type="ECO:0000313" key="3">
    <source>
        <dbReference type="Proteomes" id="UP000002497"/>
    </source>
</evidence>
<keyword evidence="3" id="KW-1185">Reference proteome</keyword>
<reference evidence="3" key="2">
    <citation type="submission" date="2010-03" db="EMBL/GenBank/DDBJ databases">
        <title>The genome sequence of Coccidioides posadasii strain Silveira.</title>
        <authorList>
            <consortium name="The Broad Institute Genome Sequencing Center for Infectious Disease"/>
            <person name="Neafsey D."/>
            <person name="Orbach M."/>
            <person name="Henn M.R."/>
            <person name="Cole G.T."/>
            <person name="Galgiani J."/>
            <person name="Gardner M.J."/>
            <person name="Kirkland T.N."/>
            <person name="Taylor J.W."/>
            <person name="Young S.K."/>
            <person name="Zeng Q."/>
            <person name="Koehrsen M."/>
            <person name="Alvarado L."/>
            <person name="Berlin A."/>
            <person name="Borenstein D."/>
            <person name="Chapman S.B."/>
            <person name="Chen Z."/>
            <person name="Engels R."/>
            <person name="Freedman E."/>
            <person name="Gellesch M."/>
            <person name="Goldberg J."/>
            <person name="Griggs A."/>
            <person name="Gujja S."/>
            <person name="Heilman E."/>
            <person name="Heiman D."/>
            <person name="Howarth C."/>
            <person name="Jen D."/>
            <person name="Larson L."/>
            <person name="Mehta T."/>
            <person name="Neiman D."/>
            <person name="Park D."/>
            <person name="Pearson M."/>
            <person name="Richards J."/>
            <person name="Roberts A."/>
            <person name="Saif S."/>
            <person name="Shea T."/>
            <person name="Shenoy N."/>
            <person name="Sisk P."/>
            <person name="Stolte C."/>
            <person name="Sykes S."/>
            <person name="Walk T."/>
            <person name="White J."/>
            <person name="Yandava C."/>
            <person name="Haas B."/>
            <person name="Nusbaum C."/>
            <person name="Birren B."/>
        </authorList>
    </citation>
    <scope>NUCLEOTIDE SEQUENCE [LARGE SCALE GENOMIC DNA]</scope>
    <source>
        <strain evidence="3">RMSCC 757 / Silveira</strain>
    </source>
</reference>
<proteinExistence type="predicted"/>
<dbReference type="OrthoDB" id="4202916at2759"/>
<reference evidence="3" key="1">
    <citation type="journal article" date="2010" name="Genome Res.">
        <title>Population genomic sequencing of Coccidioides fungi reveals recent hybridization and transposon control.</title>
        <authorList>
            <person name="Neafsey D.E."/>
            <person name="Barker B.M."/>
            <person name="Sharpton T.J."/>
            <person name="Stajich J.E."/>
            <person name="Park D.J."/>
            <person name="Whiston E."/>
            <person name="Hung C.-Y."/>
            <person name="McMahan C."/>
            <person name="White J."/>
            <person name="Sykes S."/>
            <person name="Heiman D."/>
            <person name="Young S."/>
            <person name="Zeng Q."/>
            <person name="Abouelleil A."/>
            <person name="Aftuck L."/>
            <person name="Bessette D."/>
            <person name="Brown A."/>
            <person name="FitzGerald M."/>
            <person name="Lui A."/>
            <person name="Macdonald J.P."/>
            <person name="Priest M."/>
            <person name="Orbach M.J."/>
            <person name="Galgiani J.N."/>
            <person name="Kirkland T.N."/>
            <person name="Cole G.T."/>
            <person name="Birren B.W."/>
            <person name="Henn M.R."/>
            <person name="Taylor J.W."/>
            <person name="Rounsley S.D."/>
        </authorList>
    </citation>
    <scope>NUCLEOTIDE SEQUENCE [LARGE SCALE GENOMIC DNA]</scope>
    <source>
        <strain evidence="3">RMSCC 757 / Silveira</strain>
    </source>
</reference>
<dbReference type="eggNOG" id="ENOG502SP1S">
    <property type="taxonomic scope" value="Eukaryota"/>
</dbReference>
<name>E9DC64_COCPS</name>
<evidence type="ECO:0000313" key="2">
    <source>
        <dbReference type="EMBL" id="EFW15789.1"/>
    </source>
</evidence>
<feature type="compositionally biased region" description="Polar residues" evidence="1">
    <location>
        <begin position="428"/>
        <end position="446"/>
    </location>
</feature>
<dbReference type="AlphaFoldDB" id="E9DC64"/>
<accession>E9DC64</accession>
<dbReference type="VEuPathDB" id="FungiDB:CPSG_07416"/>
<dbReference type="OMA" id="WFPRTAV"/>
<feature type="compositionally biased region" description="Low complexity" evidence="1">
    <location>
        <begin position="447"/>
        <end position="456"/>
    </location>
</feature>
<dbReference type="Proteomes" id="UP000002497">
    <property type="component" value="Unassembled WGS sequence"/>
</dbReference>
<evidence type="ECO:0000256" key="1">
    <source>
        <dbReference type="SAM" id="MobiDB-lite"/>
    </source>
</evidence>
<feature type="region of interest" description="Disordered" evidence="1">
    <location>
        <begin position="390"/>
        <end position="475"/>
    </location>
</feature>
<sequence length="475" mass="53228">MSCYGNKASFLQCSKALDSDDEIVNTSEKQQENSVTCADELTWGIALFRRPYTPLPSRPVSSATSASIPDALRRSVFKKRPLSMSDSRFSLRFNSAEISRIFDFGRNTRNRAASIGGSGYGLLQQSSSNQAANNSSEIFRDDACYADGSAKPIMSFRGGTTWRHLDTEREQLSLDLFWSTRKENPFRPDIMPVEELAPLSNFRSLRSLKLTGMLRSYQRHIWQTVWLNPGLEDLYLEMALEPCIRHTFCGSWPKIRGKWFPRTAVTVRGLYYGKDGRGELKRRVGFGEYLDKHAIGNARETAAALGAVPDKLSVVKLTLMGFVVDSDPFFLWFNPHRLRSIDFKDHCVDAGFALPVRMSEHVIVSWPRDDNIPEAMWARQVRPGEIKLIDLGSRKTKATKNSDNKGGNKGKDTAPADDPCEGAAPKPTHNSSTLRKKSFNQLNDAETSSSTAPSTTRRVGALLNIGGRRFTRKKK</sequence>
<dbReference type="VEuPathDB" id="FungiDB:D8B26_004390"/>
<dbReference type="HOGENOM" id="CLU_045406_0_0_1"/>
<gene>
    <name evidence="2" type="ORF">CPSG_07416</name>
</gene>
<dbReference type="EMBL" id="GL636499">
    <property type="protein sequence ID" value="EFW15789.1"/>
    <property type="molecule type" value="Genomic_DNA"/>
</dbReference>
<organism evidence="3">
    <name type="scientific">Coccidioides posadasii (strain RMSCC 757 / Silveira)</name>
    <name type="common">Valley fever fungus</name>
    <dbReference type="NCBI Taxonomy" id="443226"/>
    <lineage>
        <taxon>Eukaryota</taxon>
        <taxon>Fungi</taxon>
        <taxon>Dikarya</taxon>
        <taxon>Ascomycota</taxon>
        <taxon>Pezizomycotina</taxon>
        <taxon>Eurotiomycetes</taxon>
        <taxon>Eurotiomycetidae</taxon>
        <taxon>Onygenales</taxon>
        <taxon>Onygenaceae</taxon>
        <taxon>Coccidioides</taxon>
    </lineage>
</organism>